<dbReference type="Pfam" id="PF00149">
    <property type="entry name" value="Metallophos"/>
    <property type="match status" value="1"/>
</dbReference>
<dbReference type="PROSITE" id="PS51257">
    <property type="entry name" value="PROKAR_LIPOPROTEIN"/>
    <property type="match status" value="1"/>
</dbReference>
<protein>
    <submittedName>
        <fullName evidence="3">Metallophosphoesterase</fullName>
    </submittedName>
</protein>
<feature type="domain" description="Calcineurin-like phosphoesterase" evidence="1">
    <location>
        <begin position="54"/>
        <end position="209"/>
    </location>
</feature>
<dbReference type="Proteomes" id="UP000629596">
    <property type="component" value="Unassembled WGS sequence"/>
</dbReference>
<dbReference type="GO" id="GO:0016787">
    <property type="term" value="F:hydrolase activity"/>
    <property type="evidence" value="ECO:0007669"/>
    <property type="project" value="InterPro"/>
</dbReference>
<dbReference type="EMBL" id="JACRTI010000014">
    <property type="protein sequence ID" value="MBC8601675.1"/>
    <property type="molecule type" value="Genomic_DNA"/>
</dbReference>
<reference evidence="3 4" key="1">
    <citation type="submission" date="2018-07" db="EMBL/GenBank/DDBJ databases">
        <title>Parabacteroides acidifaciens nov. sp., isolated from human feces.</title>
        <authorList>
            <person name="Wang Y.J."/>
        </authorList>
    </citation>
    <scope>NUCLEOTIDE SEQUENCE [LARGE SCALE GENOMIC DNA]</scope>
    <source>
        <strain evidence="3 4">426-9</strain>
    </source>
</reference>
<organism evidence="3 4">
    <name type="scientific">Parabacteroides acidifaciens</name>
    <dbReference type="NCBI Taxonomy" id="2290935"/>
    <lineage>
        <taxon>Bacteria</taxon>
        <taxon>Pseudomonadati</taxon>
        <taxon>Bacteroidota</taxon>
        <taxon>Bacteroidia</taxon>
        <taxon>Bacteroidales</taxon>
        <taxon>Tannerellaceae</taxon>
        <taxon>Parabacteroides</taxon>
    </lineage>
</organism>
<dbReference type="Gene3D" id="3.60.21.10">
    <property type="match status" value="1"/>
</dbReference>
<dbReference type="InterPro" id="IPR029052">
    <property type="entry name" value="Metallo-depent_PP-like"/>
</dbReference>
<dbReference type="PANTHER" id="PTHR43143">
    <property type="entry name" value="METALLOPHOSPHOESTERASE, CALCINEURIN SUPERFAMILY"/>
    <property type="match status" value="1"/>
</dbReference>
<name>A0A3D8HFD2_9BACT</name>
<gene>
    <name evidence="3" type="ORF">DWU89_08250</name>
    <name evidence="2" type="ORF">H8784_08060</name>
</gene>
<comment type="caution">
    <text evidence="3">The sequence shown here is derived from an EMBL/GenBank/DDBJ whole genome shotgun (WGS) entry which is preliminary data.</text>
</comment>
<keyword evidence="5" id="KW-1185">Reference proteome</keyword>
<dbReference type="InterPro" id="IPR051918">
    <property type="entry name" value="STPP_CPPED1"/>
</dbReference>
<dbReference type="PANTHER" id="PTHR43143:SF1">
    <property type="entry name" value="SERINE_THREONINE-PROTEIN PHOSPHATASE CPPED1"/>
    <property type="match status" value="1"/>
</dbReference>
<evidence type="ECO:0000313" key="4">
    <source>
        <dbReference type="Proteomes" id="UP000256321"/>
    </source>
</evidence>
<sequence length="268" mass="31152">MFKQALPLCLCILLSACDLIDYHPYDGRLTISERNINEQNIPLIEAATKDKDTIRFVLMGDTQRSYDETNDFVKHINRKKDSIDFIIHGGDYTEFGMKKEYEWAVDILSKLDIPYVGLIGNHDIIGNGDQVYEKLFGNENFSFIARDVKFVCLNTNAIEYDYSHPVPDFGFLKEELEDSTRQYSRTVVAMHARPGSDQFDNNIKDVFQLYIRQFPSLMFCLNAHNHQLQMDDLFDDGIIYYGCSNIAKRNYILFTLTPDSYTYEVIDF</sequence>
<evidence type="ECO:0000313" key="3">
    <source>
        <dbReference type="EMBL" id="RDU49685.1"/>
    </source>
</evidence>
<dbReference type="Proteomes" id="UP000256321">
    <property type="component" value="Unassembled WGS sequence"/>
</dbReference>
<dbReference type="InterPro" id="IPR004843">
    <property type="entry name" value="Calcineurin-like_PHP"/>
</dbReference>
<reference evidence="2 5" key="2">
    <citation type="submission" date="2020-08" db="EMBL/GenBank/DDBJ databases">
        <title>Genome public.</title>
        <authorList>
            <person name="Liu C."/>
            <person name="Sun Q."/>
        </authorList>
    </citation>
    <scope>NUCLEOTIDE SEQUENCE [LARGE SCALE GENOMIC DNA]</scope>
    <source>
        <strain evidence="2 5">426_9</strain>
    </source>
</reference>
<evidence type="ECO:0000313" key="2">
    <source>
        <dbReference type="EMBL" id="MBC8601675.1"/>
    </source>
</evidence>
<accession>A0A3D8HFD2</accession>
<dbReference type="EMBL" id="QREV01000014">
    <property type="protein sequence ID" value="RDU49685.1"/>
    <property type="molecule type" value="Genomic_DNA"/>
</dbReference>
<evidence type="ECO:0000313" key="5">
    <source>
        <dbReference type="Proteomes" id="UP000629596"/>
    </source>
</evidence>
<dbReference type="SUPFAM" id="SSF56300">
    <property type="entry name" value="Metallo-dependent phosphatases"/>
    <property type="match status" value="1"/>
</dbReference>
<proteinExistence type="predicted"/>
<dbReference type="AlphaFoldDB" id="A0A3D8HFD2"/>
<dbReference type="RefSeq" id="WP_115499189.1">
    <property type="nucleotide sequence ID" value="NZ_JACRTI010000014.1"/>
</dbReference>
<evidence type="ECO:0000259" key="1">
    <source>
        <dbReference type="Pfam" id="PF00149"/>
    </source>
</evidence>